<dbReference type="EMBL" id="LT907979">
    <property type="protein sequence ID" value="SOB74310.1"/>
    <property type="molecule type" value="Genomic_DNA"/>
</dbReference>
<gene>
    <name evidence="2" type="ORF">BQ9231_00427</name>
</gene>
<keyword evidence="1" id="KW-0812">Transmembrane</keyword>
<evidence type="ECO:0000256" key="1">
    <source>
        <dbReference type="SAM" id="Phobius"/>
    </source>
</evidence>
<proteinExistence type="predicted"/>
<keyword evidence="1" id="KW-1133">Transmembrane helix</keyword>
<keyword evidence="3" id="KW-1185">Reference proteome</keyword>
<dbReference type="Proteomes" id="UP000274850">
    <property type="component" value="Segment"/>
</dbReference>
<accession>A0A285Q2Q5</accession>
<feature type="transmembrane region" description="Helical" evidence="1">
    <location>
        <begin position="38"/>
        <end position="59"/>
    </location>
</feature>
<sequence length="387" mass="40427">MVFANKRGDLSYKKMAFAIENGNLQSLDYHLSKDMSPLLIIFLVGLFVIVILAGIVFYITNRVFYSPPSGGGNPVCGPGGECTAGTFCSGTGFCIPTGSCSIDSDCTGSGEEVCIGNVCAPRECSLDADCGQAGICDKFIVCPDGSRPPCQTGLCKTRCFNDGQCSGSSACVNGLCTLKRCLTQSDCNFDEACDTLRPVSGRLGDPALFEAPGGIGVCVPVQTPCFTNAQCTFSGTFCSSAGVCVQCNNDSQCSGNTTCINGVCLHPDQEGCSGNNSRISPCTGSTCSYYPVCCPSSCGSVCSDSTRCPASCPYCVNGRCSCKETPRVDNSKRCTNYNQCGSNGSYCLNGFCSFYPGSYGDRCVDNQDCARGLMCRAGLANKPICAP</sequence>
<evidence type="ECO:0000313" key="2">
    <source>
        <dbReference type="EMBL" id="SOB74310.1"/>
    </source>
</evidence>
<organism evidence="2">
    <name type="scientific">Cedratvirus lausannensis</name>
    <dbReference type="NCBI Taxonomy" id="2023205"/>
    <lineage>
        <taxon>Viruses</taxon>
        <taxon>Pithoviruses</taxon>
        <taxon>Orthocedratvirinae</taxon>
        <taxon>Alphacedratvirus</taxon>
        <taxon>Alphacedratvirus francolausannense</taxon>
    </lineage>
</organism>
<evidence type="ECO:0000313" key="3">
    <source>
        <dbReference type="Proteomes" id="UP000274850"/>
    </source>
</evidence>
<keyword evidence="1" id="KW-0472">Membrane</keyword>
<protein>
    <submittedName>
        <fullName evidence="2">EGF-like domain protein</fullName>
    </submittedName>
</protein>
<reference evidence="2" key="1">
    <citation type="submission" date="2017-08" db="EMBL/GenBank/DDBJ databases">
        <authorList>
            <person name="de Groot N.N."/>
        </authorList>
    </citation>
    <scope>NUCLEOTIDE SEQUENCE</scope>
</reference>
<name>A0A285Q2Q5_9VIRU</name>